<gene>
    <name evidence="3" type="ORF">C6Q15_28380</name>
</gene>
<dbReference type="InterPro" id="IPR003611">
    <property type="entry name" value="NUMOD3"/>
</dbReference>
<feature type="compositionally biased region" description="Basic and acidic residues" evidence="1">
    <location>
        <begin position="189"/>
        <end position="201"/>
    </location>
</feature>
<protein>
    <recommendedName>
        <fullName evidence="2">Nuclease associated modular domain-containing protein</fullName>
    </recommendedName>
</protein>
<evidence type="ECO:0000313" key="4">
    <source>
        <dbReference type="Proteomes" id="UP000238982"/>
    </source>
</evidence>
<feature type="region of interest" description="Disordered" evidence="1">
    <location>
        <begin position="148"/>
        <end position="201"/>
    </location>
</feature>
<feature type="domain" description="Nuclease associated modular" evidence="2">
    <location>
        <begin position="116"/>
        <end position="132"/>
    </location>
</feature>
<evidence type="ECO:0000259" key="2">
    <source>
        <dbReference type="SMART" id="SM00496"/>
    </source>
</evidence>
<feature type="domain" description="Nuclease associated modular" evidence="2">
    <location>
        <begin position="82"/>
        <end position="98"/>
    </location>
</feature>
<dbReference type="Proteomes" id="UP000238982">
    <property type="component" value="Unassembled WGS sequence"/>
</dbReference>
<sequence length="201" mass="22108">MNRDHNPHLMHIIRQAGGRLPVALIRESLTEGEAHATEMAFIAAIGRERNGGPLVNLTDGGDGQVGWIPSELTRARIRAANTGRKVSDETRAKMSAARKGKKKSPEHAAKIGQSRKGKKADQETLAHLTAIRRSPEWREAARQRALAQHKAMTDEQRAARKARISAATKEAMAKPETASKVRAAAVENYSRRERTPEGRFA</sequence>
<dbReference type="EMBL" id="PVGH01000107">
    <property type="protein sequence ID" value="PRF54750.1"/>
    <property type="molecule type" value="Genomic_DNA"/>
</dbReference>
<name>A0A2S9MBM1_9BURK</name>
<dbReference type="SMART" id="SM00496">
    <property type="entry name" value="IENR2"/>
    <property type="match status" value="4"/>
</dbReference>
<evidence type="ECO:0000313" key="3">
    <source>
        <dbReference type="EMBL" id="PRF54750.1"/>
    </source>
</evidence>
<accession>A0A2S9MBM1</accession>
<dbReference type="Pfam" id="PF07460">
    <property type="entry name" value="NUMOD3"/>
    <property type="match status" value="1"/>
</dbReference>
<feature type="domain" description="Nuclease associated modular" evidence="2">
    <location>
        <begin position="65"/>
        <end position="81"/>
    </location>
</feature>
<evidence type="ECO:0000256" key="1">
    <source>
        <dbReference type="SAM" id="MobiDB-lite"/>
    </source>
</evidence>
<proteinExistence type="predicted"/>
<dbReference type="AlphaFoldDB" id="A0A2S9MBM1"/>
<comment type="caution">
    <text evidence="3">The sequence shown here is derived from an EMBL/GenBank/DDBJ whole genome shotgun (WGS) entry which is preliminary data.</text>
</comment>
<reference evidence="3 4" key="1">
    <citation type="submission" date="2018-03" db="EMBL/GenBank/DDBJ databases">
        <authorList>
            <person name="Keele B.F."/>
        </authorList>
    </citation>
    <scope>NUCLEOTIDE SEQUENCE [LARGE SCALE GENOMIC DNA]</scope>
    <source>
        <strain evidence="3 4">AU19729</strain>
    </source>
</reference>
<dbReference type="GO" id="GO:0003677">
    <property type="term" value="F:DNA binding"/>
    <property type="evidence" value="ECO:0007669"/>
    <property type="project" value="InterPro"/>
</dbReference>
<organism evidence="3 4">
    <name type="scientific">Burkholderia multivorans</name>
    <dbReference type="NCBI Taxonomy" id="87883"/>
    <lineage>
        <taxon>Bacteria</taxon>
        <taxon>Pseudomonadati</taxon>
        <taxon>Pseudomonadota</taxon>
        <taxon>Betaproteobacteria</taxon>
        <taxon>Burkholderiales</taxon>
        <taxon>Burkholderiaceae</taxon>
        <taxon>Burkholderia</taxon>
        <taxon>Burkholderia cepacia complex</taxon>
    </lineage>
</organism>
<feature type="domain" description="Nuclease associated modular" evidence="2">
    <location>
        <begin position="99"/>
        <end position="115"/>
    </location>
</feature>
<feature type="region of interest" description="Disordered" evidence="1">
    <location>
        <begin position="82"/>
        <end position="123"/>
    </location>
</feature>